<feature type="coiled-coil region" evidence="1">
    <location>
        <begin position="853"/>
        <end position="880"/>
    </location>
</feature>
<dbReference type="Proteomes" id="UP000516304">
    <property type="component" value="Chromosome TIRI35C"/>
</dbReference>
<reference evidence="4 5" key="1">
    <citation type="submission" date="2020-09" db="EMBL/GenBank/DDBJ databases">
        <authorList>
            <person name="Courtine D."/>
        </authorList>
    </citation>
    <scope>NUCLEOTIDE SEQUENCE [LARGE SCALE GENOMIC DNA]</scope>
    <source>
        <strain evidence="4 5">IRI35c</strain>
    </source>
</reference>
<accession>A0A7G2D439</accession>
<dbReference type="Gene3D" id="2.60.40.1190">
    <property type="match status" value="2"/>
</dbReference>
<dbReference type="AlphaFoldDB" id="A0A7G2D439"/>
<evidence type="ECO:0000313" key="4">
    <source>
        <dbReference type="EMBL" id="CAD5243184.1"/>
    </source>
</evidence>
<keyword evidence="2" id="KW-1133">Transmembrane helix</keyword>
<evidence type="ECO:0000256" key="2">
    <source>
        <dbReference type="SAM" id="Phobius"/>
    </source>
</evidence>
<protein>
    <recommendedName>
        <fullName evidence="3">CARDB domain-containing protein</fullName>
    </recommendedName>
</protein>
<dbReference type="CDD" id="cd00241">
    <property type="entry name" value="DOMON_like"/>
    <property type="match status" value="1"/>
</dbReference>
<dbReference type="InterPro" id="IPR013783">
    <property type="entry name" value="Ig-like_fold"/>
</dbReference>
<keyword evidence="2" id="KW-0812">Transmembrane</keyword>
<gene>
    <name evidence="4" type="ORF">TIRI35C_0030</name>
</gene>
<organism evidence="4 5">
    <name type="scientific">Thermococcus camini</name>
    <dbReference type="NCBI Taxonomy" id="2016373"/>
    <lineage>
        <taxon>Archaea</taxon>
        <taxon>Methanobacteriati</taxon>
        <taxon>Methanobacteriota</taxon>
        <taxon>Thermococci</taxon>
        <taxon>Thermococcales</taxon>
        <taxon>Thermococcaceae</taxon>
        <taxon>Thermococcus</taxon>
    </lineage>
</organism>
<dbReference type="Gene3D" id="2.60.40.10">
    <property type="entry name" value="Immunoglobulins"/>
    <property type="match status" value="1"/>
</dbReference>
<evidence type="ECO:0000313" key="5">
    <source>
        <dbReference type="Proteomes" id="UP000516304"/>
    </source>
</evidence>
<evidence type="ECO:0000256" key="1">
    <source>
        <dbReference type="SAM" id="Coils"/>
    </source>
</evidence>
<keyword evidence="1" id="KW-0175">Coiled coil</keyword>
<feature type="transmembrane region" description="Helical" evidence="2">
    <location>
        <begin position="12"/>
        <end position="34"/>
    </location>
</feature>
<keyword evidence="5" id="KW-1185">Reference proteome</keyword>
<proteinExistence type="predicted"/>
<dbReference type="SUPFAM" id="SSF49344">
    <property type="entry name" value="CBD9-like"/>
    <property type="match status" value="3"/>
</dbReference>
<feature type="domain" description="CARDB" evidence="3">
    <location>
        <begin position="450"/>
        <end position="546"/>
    </location>
</feature>
<keyword evidence="2" id="KW-0472">Membrane</keyword>
<dbReference type="InterPro" id="IPR011635">
    <property type="entry name" value="CARDB"/>
</dbReference>
<evidence type="ECO:0000259" key="3">
    <source>
        <dbReference type="Pfam" id="PF07705"/>
    </source>
</evidence>
<dbReference type="KEGG" id="tcq:TIRI35C_0030"/>
<dbReference type="Pfam" id="PF07705">
    <property type="entry name" value="CARDB"/>
    <property type="match status" value="1"/>
</dbReference>
<name>A0A7G2D439_9EURY</name>
<sequence>MEVDDVKKTAAVMLTFVLLLGLVPTFSGLVSAMYGTKIIDGSLSDWTSADLIAAGKDNGQAGANLDRLYVSWDDQYLYIAIKTNNTGSWDVAYGIGIDIDPGTGNGYVSGGDSWGRSVEFSNGFAPDYEIYFWWGWDSGMGTDNFNTYTGSGWNYNSISGVGGSFAYTGDTSTGLQTVEIKIPWSALGGKPEKVAVMAWVTGSGGSAVDSLPVDPAIDYTDIGNEWGDTDTFTSMAVLYVAPKTIDGNLSDWSDADLVAVGRDNGQDGANLDKMYVSWDDQYLYIAIKTNNTGSWNVAYGIGIDVDPGTGNGYTSGGDSWGRNVEFANGFAVDYELYFWWGWDSGMGTDNFNTYTGSGWNYNSISGVGGSFAYTGDTSTGLQTLEIAIPWSALGGKRSRFAVMSWITGSSGSAVDSLPVDPAIDYTDIGNEWGDTDTFTSMLVGEWFLMADLTVGMSGPGVVGLNRNAVYNVTVRNEGSLPAQNASVAVYVNDTLAANWTISLGAGESRWFTFTWKPNATGLYTIRAVVDRENAIPEASESNNEFTMNVQVVWVGNIDVDGNPDDWVSPDITPNSYTVQDGYFIWRDAENDQKTDKDPYLPGGSSSHADLTEVGVTKDDRYVYFLFKFKDMSNIKIGDNGATFIAVPIDYKKGGGETFAGRMDTRTVIAWDIQMAINLGGKQYVGQTKATAPAGDSLTSLLYFIDPSGKVVKVDGAMVGIDLEENAIEVRVPVSVFEGAKEFSFQVATGFSYGEGVWNFGNDFADDGISDIVDTISTESTVKELADNVPDYYVRIRMDNIIEGGSVVSVKLQRLMAFQNAFVMHNRYYGVRHFEKDYGRYTELDGQLKNMPLTDDMTKRLNELENEVMDLLRLYNEGKELIDSPNYAFGASLKIYRAYTGLKKVVSEMEAMLEKAQSGELEREKYMQELAKNLTKTIDGNLDDWSVQPVAVDETGYGQDGANLKALYVDYDDQFLYIAITTENKASWRIAYGIALDYKDGGYTTGQDSWARKVSFSRGVDAQLYFFWNGEFFGDKGTGNITSAQFMLWNDGSWKYEELKWVGFYAYTGGAENGLQTLEIAIPWKALGVKPGEINVVAYVTGQGAGDSAVDSLPLQDAVKDTDPGQEWGDADTFTQFATVTIE</sequence>
<dbReference type="EMBL" id="LR881183">
    <property type="protein sequence ID" value="CAD5243184.1"/>
    <property type="molecule type" value="Genomic_DNA"/>
</dbReference>